<sequence length="116" mass="12955">MLQNRPPSSSSTRRPTKLLRRHRCLTSRAHLEILEQWALNSVPETPIGSSPPLNDQLRRCPAKSQRRYPLLDKNDAAPIQSSIQSSLSPFTDNAFPSLRAAGHGFALLQTPNCLWA</sequence>
<feature type="region of interest" description="Disordered" evidence="1">
    <location>
        <begin position="1"/>
        <end position="21"/>
    </location>
</feature>
<reference evidence="2" key="1">
    <citation type="submission" date="2020-06" db="EMBL/GenBank/DDBJ databases">
        <authorList>
            <person name="Li T."/>
            <person name="Hu X."/>
            <person name="Zhang T."/>
            <person name="Song X."/>
            <person name="Zhang H."/>
            <person name="Dai N."/>
            <person name="Sheng W."/>
            <person name="Hou X."/>
            <person name="Wei L."/>
        </authorList>
    </citation>
    <scope>NUCLEOTIDE SEQUENCE</scope>
    <source>
        <strain evidence="2">G02</strain>
        <tissue evidence="2">Leaf</tissue>
    </source>
</reference>
<protein>
    <submittedName>
        <fullName evidence="2">Uncharacterized protein</fullName>
    </submittedName>
</protein>
<organism evidence="2">
    <name type="scientific">Sesamum radiatum</name>
    <name type="common">Black benniseed</name>
    <dbReference type="NCBI Taxonomy" id="300843"/>
    <lineage>
        <taxon>Eukaryota</taxon>
        <taxon>Viridiplantae</taxon>
        <taxon>Streptophyta</taxon>
        <taxon>Embryophyta</taxon>
        <taxon>Tracheophyta</taxon>
        <taxon>Spermatophyta</taxon>
        <taxon>Magnoliopsida</taxon>
        <taxon>eudicotyledons</taxon>
        <taxon>Gunneridae</taxon>
        <taxon>Pentapetalae</taxon>
        <taxon>asterids</taxon>
        <taxon>lamiids</taxon>
        <taxon>Lamiales</taxon>
        <taxon>Pedaliaceae</taxon>
        <taxon>Sesamum</taxon>
    </lineage>
</organism>
<name>A0AAW2VQU8_SESRA</name>
<evidence type="ECO:0000256" key="1">
    <source>
        <dbReference type="SAM" id="MobiDB-lite"/>
    </source>
</evidence>
<reference evidence="2" key="2">
    <citation type="journal article" date="2024" name="Plant">
        <title>Genomic evolution and insights into agronomic trait innovations of Sesamum species.</title>
        <authorList>
            <person name="Miao H."/>
            <person name="Wang L."/>
            <person name="Qu L."/>
            <person name="Liu H."/>
            <person name="Sun Y."/>
            <person name="Le M."/>
            <person name="Wang Q."/>
            <person name="Wei S."/>
            <person name="Zheng Y."/>
            <person name="Lin W."/>
            <person name="Duan Y."/>
            <person name="Cao H."/>
            <person name="Xiong S."/>
            <person name="Wang X."/>
            <person name="Wei L."/>
            <person name="Li C."/>
            <person name="Ma Q."/>
            <person name="Ju M."/>
            <person name="Zhao R."/>
            <person name="Li G."/>
            <person name="Mu C."/>
            <person name="Tian Q."/>
            <person name="Mei H."/>
            <person name="Zhang T."/>
            <person name="Gao T."/>
            <person name="Zhang H."/>
        </authorList>
    </citation>
    <scope>NUCLEOTIDE SEQUENCE</scope>
    <source>
        <strain evidence="2">G02</strain>
    </source>
</reference>
<comment type="caution">
    <text evidence="2">The sequence shown here is derived from an EMBL/GenBank/DDBJ whole genome shotgun (WGS) entry which is preliminary data.</text>
</comment>
<feature type="compositionally biased region" description="Low complexity" evidence="1">
    <location>
        <begin position="1"/>
        <end position="13"/>
    </location>
</feature>
<dbReference type="EMBL" id="JACGWJ010000003">
    <property type="protein sequence ID" value="KAL0430425.1"/>
    <property type="molecule type" value="Genomic_DNA"/>
</dbReference>
<dbReference type="AlphaFoldDB" id="A0AAW2VQU8"/>
<accession>A0AAW2VQU8</accession>
<proteinExistence type="predicted"/>
<evidence type="ECO:0000313" key="2">
    <source>
        <dbReference type="EMBL" id="KAL0430425.1"/>
    </source>
</evidence>
<gene>
    <name evidence="2" type="ORF">Sradi_0668500</name>
</gene>